<reference evidence="2 4" key="1">
    <citation type="journal article" date="2012" name="FEBS Lett.">
        <title>Anammox organism KSU-1 expresses a NirK-type copper-containing nitrite reductase instead of a NirS-type with cytochrome cd1.</title>
        <authorList>
            <person name="Hira D."/>
            <person name="Toh H."/>
            <person name="Migita C.T."/>
            <person name="Okubo H."/>
            <person name="Nishiyama T."/>
            <person name="Hattori M."/>
            <person name="Furukawa K."/>
            <person name="Fujii T."/>
        </authorList>
    </citation>
    <scope>NUCLEOTIDE SEQUENCE [LARGE SCALE GENOMIC DNA]</scope>
</reference>
<feature type="transmembrane region" description="Helical" evidence="1">
    <location>
        <begin position="91"/>
        <end position="111"/>
    </location>
</feature>
<dbReference type="STRING" id="247490.KSU1_C0578"/>
<protein>
    <recommendedName>
        <fullName evidence="5">DUF2523 domain-containing protein</fullName>
    </recommendedName>
</protein>
<proteinExistence type="predicted"/>
<dbReference type="EMBL" id="BAFH01000003">
    <property type="protein sequence ID" value="GAB63126.1"/>
    <property type="molecule type" value="Genomic_DNA"/>
</dbReference>
<evidence type="ECO:0008006" key="5">
    <source>
        <dbReference type="Google" id="ProtNLM"/>
    </source>
</evidence>
<comment type="caution">
    <text evidence="2">The sequence shown here is derived from an EMBL/GenBank/DDBJ whole genome shotgun (WGS) entry which is preliminary data.</text>
</comment>
<accession>I3IKC9</accession>
<keyword evidence="1" id="KW-0472">Membrane</keyword>
<dbReference type="Proteomes" id="UP000002985">
    <property type="component" value="Unassembled WGS sequence"/>
</dbReference>
<keyword evidence="1" id="KW-1133">Transmembrane helix</keyword>
<evidence type="ECO:0000313" key="4">
    <source>
        <dbReference type="Proteomes" id="UP000002985"/>
    </source>
</evidence>
<dbReference type="OrthoDB" id="300959at2"/>
<feature type="transmembrane region" description="Helical" evidence="1">
    <location>
        <begin position="65"/>
        <end position="85"/>
    </location>
</feature>
<evidence type="ECO:0000256" key="1">
    <source>
        <dbReference type="SAM" id="Phobius"/>
    </source>
</evidence>
<dbReference type="EMBL" id="BAFH01000003">
    <property type="protein sequence ID" value="GAB62174.1"/>
    <property type="molecule type" value="Genomic_DNA"/>
</dbReference>
<gene>
    <name evidence="2" type="ORF">KSU1_C0578</name>
    <name evidence="3" type="ORF">KSU1_C1530</name>
</gene>
<keyword evidence="4" id="KW-1185">Reference proteome</keyword>
<dbReference type="AlphaFoldDB" id="I3IKC9"/>
<organism evidence="2 4">
    <name type="scientific">Candidatus Jettenia caeni</name>
    <dbReference type="NCBI Taxonomy" id="247490"/>
    <lineage>
        <taxon>Bacteria</taxon>
        <taxon>Pseudomonadati</taxon>
        <taxon>Planctomycetota</taxon>
        <taxon>Candidatus Brocadiia</taxon>
        <taxon>Candidatus Brocadiales</taxon>
        <taxon>Candidatus Brocadiaceae</taxon>
        <taxon>Candidatus Jettenia</taxon>
    </lineage>
</organism>
<feature type="transmembrane region" description="Helical" evidence="1">
    <location>
        <begin position="23"/>
        <end position="44"/>
    </location>
</feature>
<evidence type="ECO:0000313" key="2">
    <source>
        <dbReference type="EMBL" id="GAB62174.1"/>
    </source>
</evidence>
<name>I3IKC9_9BACT</name>
<evidence type="ECO:0000313" key="3">
    <source>
        <dbReference type="EMBL" id="GAB63126.1"/>
    </source>
</evidence>
<sequence>MAFYNIGWGIFKLLGRWAFKSSVMFTALKGFLTTVMLVYLPTVLSNQAGKFMSMLSTESLDYLGNNAYSGITSVVYDITGLAAYFASHLRVVEAFAIIVSAVATRFVMRLIPFLG</sequence>
<keyword evidence="1" id="KW-0812">Transmembrane</keyword>